<protein>
    <submittedName>
        <fullName evidence="1">Uncharacterized protein</fullName>
    </submittedName>
</protein>
<proteinExistence type="predicted"/>
<keyword evidence="2" id="KW-1185">Reference proteome</keyword>
<dbReference type="EnsemblPlants" id="AVESA.00010b.r2.5CG0901990.1">
    <property type="protein sequence ID" value="AVESA.00010b.r2.5CG0901990.1.CDS"/>
    <property type="gene ID" value="AVESA.00010b.r2.5CG0901990"/>
</dbReference>
<sequence length="108" mass="12077">MEAQMHINTLMANMFRLGLLDEQFQNLHIFQAKSAPDFIAKVIAIFGKEGGQIIDELGEMLHKPCVDFNNVSALLYDLMGISASVGALRVKNICIQFLEFCREKSIDG</sequence>
<evidence type="ECO:0000313" key="2">
    <source>
        <dbReference type="Proteomes" id="UP001732700"/>
    </source>
</evidence>
<reference evidence="1" key="2">
    <citation type="submission" date="2025-09" db="UniProtKB">
        <authorList>
            <consortium name="EnsemblPlants"/>
        </authorList>
    </citation>
    <scope>IDENTIFICATION</scope>
</reference>
<accession>A0ACD5Y4N3</accession>
<name>A0ACD5Y4N3_AVESA</name>
<reference evidence="1" key="1">
    <citation type="submission" date="2021-05" db="EMBL/GenBank/DDBJ databases">
        <authorList>
            <person name="Scholz U."/>
            <person name="Mascher M."/>
            <person name="Fiebig A."/>
        </authorList>
    </citation>
    <scope>NUCLEOTIDE SEQUENCE [LARGE SCALE GENOMIC DNA]</scope>
</reference>
<dbReference type="Proteomes" id="UP001732700">
    <property type="component" value="Chromosome 5C"/>
</dbReference>
<evidence type="ECO:0000313" key="1">
    <source>
        <dbReference type="EnsemblPlants" id="AVESA.00010b.r2.5CG0901990.1.CDS"/>
    </source>
</evidence>
<organism evidence="1 2">
    <name type="scientific">Avena sativa</name>
    <name type="common">Oat</name>
    <dbReference type="NCBI Taxonomy" id="4498"/>
    <lineage>
        <taxon>Eukaryota</taxon>
        <taxon>Viridiplantae</taxon>
        <taxon>Streptophyta</taxon>
        <taxon>Embryophyta</taxon>
        <taxon>Tracheophyta</taxon>
        <taxon>Spermatophyta</taxon>
        <taxon>Magnoliopsida</taxon>
        <taxon>Liliopsida</taxon>
        <taxon>Poales</taxon>
        <taxon>Poaceae</taxon>
        <taxon>BOP clade</taxon>
        <taxon>Pooideae</taxon>
        <taxon>Poodae</taxon>
        <taxon>Poeae</taxon>
        <taxon>Poeae Chloroplast Group 1 (Aveneae type)</taxon>
        <taxon>Aveninae</taxon>
        <taxon>Avena</taxon>
    </lineage>
</organism>